<organism evidence="5 6">
    <name type="scientific">Stomoxys calcitrans</name>
    <name type="common">Stable fly</name>
    <name type="synonym">Conops calcitrans</name>
    <dbReference type="NCBI Taxonomy" id="35570"/>
    <lineage>
        <taxon>Eukaryota</taxon>
        <taxon>Metazoa</taxon>
        <taxon>Ecdysozoa</taxon>
        <taxon>Arthropoda</taxon>
        <taxon>Hexapoda</taxon>
        <taxon>Insecta</taxon>
        <taxon>Pterygota</taxon>
        <taxon>Neoptera</taxon>
        <taxon>Endopterygota</taxon>
        <taxon>Diptera</taxon>
        <taxon>Brachycera</taxon>
        <taxon>Muscomorpha</taxon>
        <taxon>Muscoidea</taxon>
        <taxon>Muscidae</taxon>
        <taxon>Stomoxys</taxon>
    </lineage>
</organism>
<dbReference type="SUPFAM" id="SSF117281">
    <property type="entry name" value="Kelch motif"/>
    <property type="match status" value="1"/>
</dbReference>
<dbReference type="Gene3D" id="3.30.710.10">
    <property type="entry name" value="Potassium Channel Kv1.1, Chain A"/>
    <property type="match status" value="1"/>
</dbReference>
<sequence length="1537" mass="166965">MISLSALLTSLGVMSGQQNQNANQQQQPGGNNNNNQQQQNQNNPHHNAAGGGGQIAANNHQNPAAEGSMERGSCLLRYASQNSLDESSQKHIQRPNSKDRCVGQYHNELHTTRSFEAMNEMRKQNLLCDVTLIADDIEIPAHKMVLASCSPYFYAMFTGFEESRQGRITLQGVDHRALELLIEYVYTSTVEVNEDNVQVLLTAANLLQLTDVRDACCDYLQTQLDASNCLGIRDFADMHGCVDLVNYAEQYIEQHFNEVIQFDEFLNLTSEQVISLIRNDRISVASEEKVYECVINWIRYDPTLRDQYTADLMEHVRLPLLSKEYITQNVDKEPLLEGNIVCKNLIIEALTYHLLPNEIKTQRTMPRKPVGFPKILLVIGGQAPKAIRSVECYDLREEKWYQAAEMPNRRCRAGLAVLGEKVHAVGGFNGSLRVRTVDVYDPATDQWSTSSSMEARRSTLGVAVLNGCIYAVGGFDGTTGLCSAEVYDPKTEAWRFIASMSTRRSSVGVGVVNGLLYAVGGYDGFTRQCLSSVERYNPETDTWYQVADMSARRSGAGVGVLKNILYAVGGHDGPMVRKSVEAYDPETNQWHSVADMSFCRRNAGVVAHDGLLYVVGGDDGDSNLSSVEVYSPETDTWRILPAAMTIGRSYAGVCMIDKPMCIEEQGALVRQATVIAINGLVDDENSQAEGTIEGAAGLVRQDQPQQSNIVNHQQQQQQLIHPHYENIYESIEHYNAAVRAIGADIVGAPINMNNIANAPAEEMPQQPQVVAPQQPTHPTQQAAPSNSNDANTNTQSKSRQTTNNFNYRNDLYDRANAVNMNGGVMGANGGGANYDIPRSVRSGLGFRRNFQLDLHAANPRFNAFRCNGVTCNHYNTTTSSSSCHRQRSFDDTESQNYYNINYQPAVRYENIYEQIHDEPIYRNTNGGSSRVYGRLNVIGHGIGRIERHLSSSCGNIDHYNLGGHYAVLGHSHFGTVGHIRLNTGSTTTTNSSSIASTASCNGNNCGTTPSSSAAAASSSQRDANNVKNSASSFFSCLHGENTQNVMGRTFGNTTGNSNSGLSISGTPNSSKDRESRAASAGPLINPNALNNNTDTNTASSSSSLRATGAIPKIKSLNSSSGSSKNSNNTEKNSSASATEKTVSSLKNALTKKSSSSYAQKSSAQQTTSSSSNANNSVMSEQNNSVNRISKSSLQWLLVNKWLPLWMGQGADCKVIDFNFMFSRDCVDCDAASAAAQMANPYGTPRLSGLPQDIVRFNARAEMHAAAGVGGTYRRHNEQFAARPLHNTLNRLRETDGYGGAAGATAARRYEDPSYENVHVQWQNGFEFGRSRDYDHSLSGGTVPTASGRAPLQRARSESPTLSSHRNTTQSRRLRSSGPAGHKSGSSTANRTKFKDPFRNYELNTESNSFRPKFSKAETLDVADNVASTSSVQNLKSPAPVGAVGGGAIQPEPNNPTLLVTAAIDDSEGAVGGIDLRLTNDANTVSSSSAVLPSIEVATLEAAAMAIATSDNDNSVPVMANNKLNSPSNTTSNEQKEM</sequence>
<evidence type="ECO:0000256" key="1">
    <source>
        <dbReference type="ARBA" id="ARBA00022441"/>
    </source>
</evidence>
<keyword evidence="1" id="KW-0880">Kelch repeat</keyword>
<dbReference type="SMART" id="SM00612">
    <property type="entry name" value="Kelch"/>
    <property type="match status" value="6"/>
</dbReference>
<dbReference type="InterPro" id="IPR000210">
    <property type="entry name" value="BTB/POZ_dom"/>
</dbReference>
<dbReference type="InterPro" id="IPR011333">
    <property type="entry name" value="SKP1/BTB/POZ_sf"/>
</dbReference>
<dbReference type="GO" id="GO:0003779">
    <property type="term" value="F:actin binding"/>
    <property type="evidence" value="ECO:0007669"/>
    <property type="project" value="UniProtKB-KW"/>
</dbReference>
<gene>
    <name evidence="5" type="primary">106086966</name>
</gene>
<dbReference type="GO" id="GO:0005856">
    <property type="term" value="C:cytoskeleton"/>
    <property type="evidence" value="ECO:0007669"/>
    <property type="project" value="UniProtKB-SubCell"/>
</dbReference>
<dbReference type="SMART" id="SM00875">
    <property type="entry name" value="BACK"/>
    <property type="match status" value="1"/>
</dbReference>
<evidence type="ECO:0000313" key="6">
    <source>
        <dbReference type="Proteomes" id="UP000095300"/>
    </source>
</evidence>
<dbReference type="SUPFAM" id="SSF54695">
    <property type="entry name" value="POZ domain"/>
    <property type="match status" value="1"/>
</dbReference>
<dbReference type="PANTHER" id="PTHR24412:SF466">
    <property type="entry name" value="RING CANAL KELCH PROTEIN"/>
    <property type="match status" value="1"/>
</dbReference>
<proteinExistence type="predicted"/>
<accession>A0A1I8PPD3</accession>
<dbReference type="CDD" id="cd18445">
    <property type="entry name" value="BACK_KLHL2_like"/>
    <property type="match status" value="1"/>
</dbReference>
<evidence type="ECO:0000256" key="3">
    <source>
        <dbReference type="ARBA" id="ARBA00023203"/>
    </source>
</evidence>
<keyword evidence="3" id="KW-0009">Actin-binding</keyword>
<keyword evidence="6" id="KW-1185">Reference proteome</keyword>
<dbReference type="Gene3D" id="2.120.10.80">
    <property type="entry name" value="Kelch-type beta propeller"/>
    <property type="match status" value="1"/>
</dbReference>
<dbReference type="CDD" id="cd18235">
    <property type="entry name" value="BTB_POZ_KLHL2-like"/>
    <property type="match status" value="1"/>
</dbReference>
<evidence type="ECO:0000259" key="4">
    <source>
        <dbReference type="PROSITE" id="PS50097"/>
    </source>
</evidence>
<dbReference type="VEuPathDB" id="VectorBase:SCAU009877"/>
<dbReference type="Proteomes" id="UP000095300">
    <property type="component" value="Unassembled WGS sequence"/>
</dbReference>
<dbReference type="STRING" id="35570.A0A1I8PPD3"/>
<keyword evidence="2" id="KW-0677">Repeat</keyword>
<reference evidence="5" key="1">
    <citation type="submission" date="2020-05" db="UniProtKB">
        <authorList>
            <consortium name="EnsemblMetazoa"/>
        </authorList>
    </citation>
    <scope>IDENTIFICATION</scope>
    <source>
        <strain evidence="5">USDA</strain>
    </source>
</reference>
<evidence type="ECO:0000313" key="5">
    <source>
        <dbReference type="EnsemblMetazoa" id="SCAU009877-PA"/>
    </source>
</evidence>
<dbReference type="Pfam" id="PF07707">
    <property type="entry name" value="BACK"/>
    <property type="match status" value="1"/>
</dbReference>
<dbReference type="PROSITE" id="PS50097">
    <property type="entry name" value="BTB"/>
    <property type="match status" value="1"/>
</dbReference>
<evidence type="ECO:0000256" key="2">
    <source>
        <dbReference type="ARBA" id="ARBA00022737"/>
    </source>
</evidence>
<dbReference type="OrthoDB" id="45365at2759"/>
<dbReference type="InterPro" id="IPR011705">
    <property type="entry name" value="BACK"/>
</dbReference>
<dbReference type="InterPro" id="IPR006652">
    <property type="entry name" value="Kelch_1"/>
</dbReference>
<dbReference type="SMART" id="SM00225">
    <property type="entry name" value="BTB"/>
    <property type="match status" value="1"/>
</dbReference>
<protein>
    <recommendedName>
        <fullName evidence="4">BTB domain-containing protein</fullName>
    </recommendedName>
</protein>
<dbReference type="InterPro" id="IPR015915">
    <property type="entry name" value="Kelch-typ_b-propeller"/>
</dbReference>
<name>A0A1I8PPD3_STOCA</name>
<dbReference type="EnsemblMetazoa" id="SCAU009877-RA">
    <property type="protein sequence ID" value="SCAU009877-PA"/>
    <property type="gene ID" value="SCAU009877"/>
</dbReference>
<dbReference type="Gene3D" id="1.25.40.420">
    <property type="match status" value="1"/>
</dbReference>
<dbReference type="Pfam" id="PF00651">
    <property type="entry name" value="BTB"/>
    <property type="match status" value="1"/>
</dbReference>
<dbReference type="Pfam" id="PF01344">
    <property type="entry name" value="Kelch_1"/>
    <property type="match status" value="6"/>
</dbReference>
<dbReference type="PANTHER" id="PTHR24412">
    <property type="entry name" value="KELCH PROTEIN"/>
    <property type="match status" value="1"/>
</dbReference>